<reference evidence="1 2" key="1">
    <citation type="submission" date="2009-01" db="EMBL/GenBank/DDBJ databases">
        <authorList>
            <person name="Fulton L."/>
            <person name="Clifton S."/>
            <person name="Fulton B."/>
            <person name="Xu J."/>
            <person name="Minx P."/>
            <person name="Pepin K.H."/>
            <person name="Johnson M."/>
            <person name="Bhonagiri V."/>
            <person name="Nash W.E."/>
            <person name="Mardis E.R."/>
            <person name="Wilson R.K."/>
        </authorList>
    </citation>
    <scope>NUCLEOTIDE SEQUENCE [LARGE SCALE GENOMIC DNA]</scope>
    <source>
        <strain evidence="1 2">DSM 5476</strain>
    </source>
</reference>
<organism evidence="1 2">
    <name type="scientific">[Clostridium] methylpentosum DSM 5476</name>
    <dbReference type="NCBI Taxonomy" id="537013"/>
    <lineage>
        <taxon>Bacteria</taxon>
        <taxon>Bacillati</taxon>
        <taxon>Bacillota</taxon>
        <taxon>Clostridia</taxon>
        <taxon>Eubacteriales</taxon>
        <taxon>Oscillospiraceae</taxon>
        <taxon>Oscillospiraceae incertae sedis</taxon>
    </lineage>
</organism>
<evidence type="ECO:0000313" key="1">
    <source>
        <dbReference type="EMBL" id="EEG32340.1"/>
    </source>
</evidence>
<keyword evidence="2" id="KW-1185">Reference proteome</keyword>
<sequence length="139" mass="16553">MQKNIKEDKLICFWLKLIIRGENIDFKRLTNLLGICPTDTYKWNGTKNEEPLDAWYYRIKIESTEQLEALSLKFFDTISVVRKLKNDHNYKPEIVFCIHSDMAQIYFDLPKSIIKYLEKLEIPIAFSILSWGMVEDRND</sequence>
<gene>
    <name evidence="1" type="ORF">CLOSTMETH_00002</name>
</gene>
<comment type="caution">
    <text evidence="1">The sequence shown here is derived from an EMBL/GenBank/DDBJ whole genome shotgun (WGS) entry which is preliminary data.</text>
</comment>
<evidence type="ECO:0000313" key="2">
    <source>
        <dbReference type="Proteomes" id="UP000003340"/>
    </source>
</evidence>
<dbReference type="EMBL" id="ACEC01000001">
    <property type="protein sequence ID" value="EEG32340.1"/>
    <property type="molecule type" value="Genomic_DNA"/>
</dbReference>
<evidence type="ECO:0008006" key="3">
    <source>
        <dbReference type="Google" id="ProtNLM"/>
    </source>
</evidence>
<reference evidence="1 2" key="2">
    <citation type="submission" date="2009-02" db="EMBL/GenBank/DDBJ databases">
        <title>Draft genome sequence of Clostridium methylpentosum (DSM 5476).</title>
        <authorList>
            <person name="Sudarsanam P."/>
            <person name="Ley R."/>
            <person name="Guruge J."/>
            <person name="Turnbaugh P.J."/>
            <person name="Mahowald M."/>
            <person name="Liep D."/>
            <person name="Gordon J."/>
        </authorList>
    </citation>
    <scope>NUCLEOTIDE SEQUENCE [LARGE SCALE GENOMIC DNA]</scope>
    <source>
        <strain evidence="1 2">DSM 5476</strain>
    </source>
</reference>
<dbReference type="AlphaFoldDB" id="C0E857"/>
<name>C0E857_9FIRM</name>
<dbReference type="HOGENOM" id="CLU_152618_0_0_9"/>
<dbReference type="STRING" id="537013.CLOSTMETH_00002"/>
<proteinExistence type="predicted"/>
<dbReference type="Proteomes" id="UP000003340">
    <property type="component" value="Unassembled WGS sequence"/>
</dbReference>
<protein>
    <recommendedName>
        <fullName evidence="3">DUF4279 domain-containing protein</fullName>
    </recommendedName>
</protein>
<accession>C0E857</accession>